<name>A0A0H5CCA7_CYBJN</name>
<evidence type="ECO:0000256" key="4">
    <source>
        <dbReference type="ARBA" id="ARBA00023242"/>
    </source>
</evidence>
<evidence type="ECO:0000256" key="6">
    <source>
        <dbReference type="SAM" id="MobiDB-lite"/>
    </source>
</evidence>
<evidence type="ECO:0000313" key="11">
    <source>
        <dbReference type="Proteomes" id="UP000094389"/>
    </source>
</evidence>
<dbReference type="InterPro" id="IPR036864">
    <property type="entry name" value="Zn2-C6_fun-type_DNA-bd_sf"/>
</dbReference>
<dbReference type="SUPFAM" id="SSF57701">
    <property type="entry name" value="Zn2/Cys6 DNA-binding domain"/>
    <property type="match status" value="1"/>
</dbReference>
<sequence>MSSRVRKRKSSAGVSRRQKIILSCAECRRRKIKCDHGKPVCQNCITKGSQESCSYSKSPWIDIIVAEKKLYEDIDALKKENDDLVAEVNDLNRTVIMFFKKKHNLENERDAHSQARTANRQTGSLEASPSGSSSHTPSATEGLPRLVIKDYHFLKDSIETPLRNRTNQILKLDFTDITAQVYSSVEYPRLMTYFRCPSDPAVKQLFLSNVVSKLPDLRDVEEYLNYYFTTNFHRYLPLLSKPLLLKSFHSLFNIHTRTIELDELKEKDCFVELSIILLVLKIVSLYKRTPLEDPEQDLLRSSYISAELGEIETRASFTVLQATLMITTFRMFSHKVSDLELSYCIAKCRDLAITLGLHKNTEVIYELRDPEERKVLHDIKELLDRGY</sequence>
<dbReference type="STRING" id="983966.A0A0H5CCA7"/>
<organism evidence="8 10">
    <name type="scientific">Cyberlindnera jadinii (strain ATCC 18201 / CBS 1600 / BCRC 20928 / JCM 3617 / NBRC 0987 / NRRL Y-1542)</name>
    <name type="common">Torula yeast</name>
    <name type="synonym">Candida utilis</name>
    <dbReference type="NCBI Taxonomy" id="983966"/>
    <lineage>
        <taxon>Eukaryota</taxon>
        <taxon>Fungi</taxon>
        <taxon>Dikarya</taxon>
        <taxon>Ascomycota</taxon>
        <taxon>Saccharomycotina</taxon>
        <taxon>Saccharomycetes</taxon>
        <taxon>Phaffomycetales</taxon>
        <taxon>Phaffomycetaceae</taxon>
        <taxon>Cyberlindnera</taxon>
    </lineage>
</organism>
<dbReference type="Proteomes" id="UP000094389">
    <property type="component" value="Unassembled WGS sequence"/>
</dbReference>
<accession>A0A1E4RZS6</accession>
<feature type="domain" description="Zn(2)-C6 fungal-type" evidence="7">
    <location>
        <begin position="23"/>
        <end position="55"/>
    </location>
</feature>
<dbReference type="GO" id="GO:0000981">
    <property type="term" value="F:DNA-binding transcription factor activity, RNA polymerase II-specific"/>
    <property type="evidence" value="ECO:0007669"/>
    <property type="project" value="InterPro"/>
</dbReference>
<feature type="region of interest" description="Disordered" evidence="6">
    <location>
        <begin position="107"/>
        <end position="140"/>
    </location>
</feature>
<dbReference type="EMBL" id="CDQK01000003">
    <property type="protein sequence ID" value="CEP22229.1"/>
    <property type="molecule type" value="Genomic_DNA"/>
</dbReference>
<dbReference type="OrthoDB" id="427480at2759"/>
<keyword evidence="2" id="KW-0479">Metal-binding</keyword>
<dbReference type="InterPro" id="IPR050613">
    <property type="entry name" value="Sec_Metabolite_Reg"/>
</dbReference>
<dbReference type="InterPro" id="IPR007219">
    <property type="entry name" value="XnlR_reg_dom"/>
</dbReference>
<evidence type="ECO:0000256" key="3">
    <source>
        <dbReference type="ARBA" id="ARBA00022833"/>
    </source>
</evidence>
<dbReference type="PROSITE" id="PS00463">
    <property type="entry name" value="ZN2_CY6_FUNGAL_1"/>
    <property type="match status" value="1"/>
</dbReference>
<evidence type="ECO:0000313" key="10">
    <source>
        <dbReference type="Proteomes" id="UP000038830"/>
    </source>
</evidence>
<dbReference type="GO" id="GO:0008270">
    <property type="term" value="F:zinc ion binding"/>
    <property type="evidence" value="ECO:0007669"/>
    <property type="project" value="InterPro"/>
</dbReference>
<protein>
    <recommendedName>
        <fullName evidence="7">Zn(2)-C6 fungal-type domain-containing protein</fullName>
    </recommendedName>
</protein>
<dbReference type="AlphaFoldDB" id="A0A0H5CCA7"/>
<evidence type="ECO:0000313" key="8">
    <source>
        <dbReference type="EMBL" id="CEP22229.1"/>
    </source>
</evidence>
<dbReference type="PANTHER" id="PTHR31001:SF90">
    <property type="entry name" value="CENTROMERE DNA-BINDING PROTEIN COMPLEX CBF3 SUBUNIT B"/>
    <property type="match status" value="1"/>
</dbReference>
<reference evidence="8" key="1">
    <citation type="submission" date="2014-12" db="EMBL/GenBank/DDBJ databases">
        <authorList>
            <person name="Jaenicke S."/>
        </authorList>
    </citation>
    <scope>NUCLEOTIDE SEQUENCE [LARGE SCALE GENOMIC DNA]</scope>
    <source>
        <strain evidence="8">CBS1600</strain>
    </source>
</reference>
<dbReference type="CDD" id="cd00067">
    <property type="entry name" value="GAL4"/>
    <property type="match status" value="1"/>
</dbReference>
<reference evidence="9 11" key="3">
    <citation type="journal article" date="2016" name="Proc. Natl. Acad. Sci. U.S.A.">
        <title>Comparative genomics of biotechnologically important yeasts.</title>
        <authorList>
            <person name="Riley R."/>
            <person name="Haridas S."/>
            <person name="Wolfe K.H."/>
            <person name="Lopes M.R."/>
            <person name="Hittinger C.T."/>
            <person name="Goeker M."/>
            <person name="Salamov A.A."/>
            <person name="Wisecaver J.H."/>
            <person name="Long T.M."/>
            <person name="Calvey C.H."/>
            <person name="Aerts A.L."/>
            <person name="Barry K.W."/>
            <person name="Choi C."/>
            <person name="Clum A."/>
            <person name="Coughlan A.Y."/>
            <person name="Deshpande S."/>
            <person name="Douglass A.P."/>
            <person name="Hanson S.J."/>
            <person name="Klenk H.-P."/>
            <person name="LaButti K.M."/>
            <person name="Lapidus A."/>
            <person name="Lindquist E.A."/>
            <person name="Lipzen A.M."/>
            <person name="Meier-Kolthoff J.P."/>
            <person name="Ohm R.A."/>
            <person name="Otillar R.P."/>
            <person name="Pangilinan J.L."/>
            <person name="Peng Y."/>
            <person name="Rokas A."/>
            <person name="Rosa C.A."/>
            <person name="Scheuner C."/>
            <person name="Sibirny A.A."/>
            <person name="Slot J.C."/>
            <person name="Stielow J.B."/>
            <person name="Sun H."/>
            <person name="Kurtzman C.P."/>
            <person name="Blackwell M."/>
            <person name="Grigoriev I.V."/>
            <person name="Jeffries T.W."/>
        </authorList>
    </citation>
    <scope>NUCLEOTIDE SEQUENCE [LARGE SCALE GENOMIC DNA]</scope>
    <source>
        <strain evidence="11">ATCC 18201 / CBS 1600 / BCRC 20928 / JCM 3617 / NBRC 0987 / NRRL Y-1542</strain>
        <strain evidence="9">NRRL Y-1542</strain>
    </source>
</reference>
<keyword evidence="4" id="KW-0539">Nucleus</keyword>
<keyword evidence="11" id="KW-1185">Reference proteome</keyword>
<dbReference type="OMA" id="GKPVCQN"/>
<dbReference type="PROSITE" id="PS50048">
    <property type="entry name" value="ZN2_CY6_FUNGAL_2"/>
    <property type="match status" value="1"/>
</dbReference>
<accession>A0A0H5CCA7</accession>
<dbReference type="GO" id="GO:0005634">
    <property type="term" value="C:nucleus"/>
    <property type="evidence" value="ECO:0007669"/>
    <property type="project" value="UniProtKB-SubCell"/>
</dbReference>
<keyword evidence="5" id="KW-0175">Coiled coil</keyword>
<keyword evidence="3" id="KW-0862">Zinc</keyword>
<evidence type="ECO:0000256" key="2">
    <source>
        <dbReference type="ARBA" id="ARBA00022723"/>
    </source>
</evidence>
<dbReference type="EMBL" id="KV453933">
    <property type="protein sequence ID" value="ODV72746.1"/>
    <property type="molecule type" value="Genomic_DNA"/>
</dbReference>
<dbReference type="RefSeq" id="XP_020069785.1">
    <property type="nucleotide sequence ID" value="XM_020215303.1"/>
</dbReference>
<dbReference type="PANTHER" id="PTHR31001">
    <property type="entry name" value="UNCHARACTERIZED TRANSCRIPTIONAL REGULATORY PROTEIN"/>
    <property type="match status" value="1"/>
</dbReference>
<feature type="compositionally biased region" description="Polar residues" evidence="6">
    <location>
        <begin position="114"/>
        <end position="123"/>
    </location>
</feature>
<proteinExistence type="predicted"/>
<feature type="coiled-coil region" evidence="5">
    <location>
        <begin position="67"/>
        <end position="94"/>
    </location>
</feature>
<comment type="subcellular location">
    <subcellularLocation>
        <location evidence="1">Nucleus</location>
    </subcellularLocation>
</comment>
<gene>
    <name evidence="8" type="ORF">BN1211_2519</name>
    <name evidence="9" type="ORF">CYBJADRAFT_168284</name>
</gene>
<dbReference type="GeneID" id="30989699"/>
<evidence type="ECO:0000313" key="9">
    <source>
        <dbReference type="EMBL" id="ODV72746.1"/>
    </source>
</evidence>
<evidence type="ECO:0000256" key="1">
    <source>
        <dbReference type="ARBA" id="ARBA00004123"/>
    </source>
</evidence>
<evidence type="ECO:0000259" key="7">
    <source>
        <dbReference type="PROSITE" id="PS50048"/>
    </source>
</evidence>
<dbReference type="GO" id="GO:0006351">
    <property type="term" value="P:DNA-templated transcription"/>
    <property type="evidence" value="ECO:0007669"/>
    <property type="project" value="InterPro"/>
</dbReference>
<feature type="compositionally biased region" description="Low complexity" evidence="6">
    <location>
        <begin position="124"/>
        <end position="140"/>
    </location>
</feature>
<dbReference type="GO" id="GO:0003677">
    <property type="term" value="F:DNA binding"/>
    <property type="evidence" value="ECO:0007669"/>
    <property type="project" value="InterPro"/>
</dbReference>
<evidence type="ECO:0000256" key="5">
    <source>
        <dbReference type="SAM" id="Coils"/>
    </source>
</evidence>
<dbReference type="Proteomes" id="UP000038830">
    <property type="component" value="Unassembled WGS sequence"/>
</dbReference>
<dbReference type="Gene3D" id="4.10.240.10">
    <property type="entry name" value="Zn(2)-C6 fungal-type DNA-binding domain"/>
    <property type="match status" value="1"/>
</dbReference>
<dbReference type="Pfam" id="PF04082">
    <property type="entry name" value="Fungal_trans"/>
    <property type="match status" value="1"/>
</dbReference>
<dbReference type="Pfam" id="PF00172">
    <property type="entry name" value="Zn_clus"/>
    <property type="match status" value="1"/>
</dbReference>
<reference evidence="10" key="2">
    <citation type="journal article" date="2015" name="J. Biotechnol.">
        <title>The structure of the Cyberlindnera jadinii genome and its relation to Candida utilis analyzed by the occurrence of single nucleotide polymorphisms.</title>
        <authorList>
            <person name="Rupp O."/>
            <person name="Brinkrolf K."/>
            <person name="Buerth C."/>
            <person name="Kunigo M."/>
            <person name="Schneider J."/>
            <person name="Jaenicke S."/>
            <person name="Goesmann A."/>
            <person name="Puehler A."/>
            <person name="Jaeger K.-E."/>
            <person name="Ernst J.F."/>
        </authorList>
    </citation>
    <scope>NUCLEOTIDE SEQUENCE [LARGE SCALE GENOMIC DNA]</scope>
    <source>
        <strain evidence="10">ATCC 18201 / CBS 1600 / BCRC 20928 / JCM 3617 / NBRC 0987 / NRRL Y-1542</strain>
    </source>
</reference>
<dbReference type="InterPro" id="IPR001138">
    <property type="entry name" value="Zn2Cys6_DnaBD"/>
</dbReference>
<dbReference type="SMART" id="SM00066">
    <property type="entry name" value="GAL4"/>
    <property type="match status" value="1"/>
</dbReference>